<accession>A0A2I1E6E0</accession>
<protein>
    <submittedName>
        <fullName evidence="5">Uncharacterized protein</fullName>
    </submittedName>
</protein>
<dbReference type="AlphaFoldDB" id="A0A2I1E6E0"/>
<evidence type="ECO:0000256" key="1">
    <source>
        <dbReference type="SAM" id="Phobius"/>
    </source>
</evidence>
<evidence type="ECO:0000313" key="4">
    <source>
        <dbReference type="EMBL" id="PKC75205.1"/>
    </source>
</evidence>
<evidence type="ECO:0000313" key="6">
    <source>
        <dbReference type="Proteomes" id="UP000232688"/>
    </source>
</evidence>
<dbReference type="OrthoDB" id="2393420at2759"/>
<keyword evidence="1" id="KW-0812">Transmembrane</keyword>
<dbReference type="Proteomes" id="UP000684084">
    <property type="component" value="Unassembled WGS sequence"/>
</dbReference>
<reference evidence="7 8" key="1">
    <citation type="submission" date="2016-04" db="EMBL/GenBank/DDBJ databases">
        <title>Genome analyses suggest a sexual origin of heterokaryosis in a supposedly ancient asexual fungus.</title>
        <authorList>
            <person name="Ropars J."/>
            <person name="Sedzielewska K."/>
            <person name="Noel J."/>
            <person name="Charron P."/>
            <person name="Farinelli L."/>
            <person name="Marton T."/>
            <person name="Kruger M."/>
            <person name="Pelin A."/>
            <person name="Brachmann A."/>
            <person name="Corradi N."/>
        </authorList>
    </citation>
    <scope>NUCLEOTIDE SEQUENCE [LARGE SCALE GENOMIC DNA]</scope>
    <source>
        <strain evidence="3 7">A5</strain>
        <strain evidence="5 8">C2</strain>
    </source>
</reference>
<dbReference type="EMBL" id="CAGKOT010000015">
    <property type="protein sequence ID" value="CAB5360134.1"/>
    <property type="molecule type" value="Genomic_DNA"/>
</dbReference>
<keyword evidence="1" id="KW-0472">Membrane</keyword>
<gene>
    <name evidence="2" type="ORF">CHRIB12_LOCUS8041</name>
    <name evidence="4" type="ORF">RhiirA1_408074</name>
    <name evidence="3" type="ORF">RhiirA5_357662</name>
    <name evidence="5" type="ORF">RhiirC2_729820</name>
</gene>
<dbReference type="EMBL" id="LLXJ01000527">
    <property type="protein sequence ID" value="PKC08640.1"/>
    <property type="molecule type" value="Genomic_DNA"/>
</dbReference>
<keyword evidence="1" id="KW-1133">Transmembrane helix</keyword>
<dbReference type="Proteomes" id="UP000233469">
    <property type="component" value="Unassembled WGS sequence"/>
</dbReference>
<reference evidence="3 7" key="2">
    <citation type="submission" date="2017-09" db="EMBL/GenBank/DDBJ databases">
        <title>Extensive intraspecific genome diversity in a model arbuscular mycorrhizal fungus.</title>
        <authorList>
            <person name="Chen E.C."/>
            <person name="Morin E."/>
            <person name="Beaudet D."/>
            <person name="Noel J."/>
            <person name="Ndikumana S."/>
            <person name="Charron P."/>
            <person name="St-Onge C."/>
            <person name="Giorgi J."/>
            <person name="Grigoriev I.V."/>
            <person name="Roux C."/>
            <person name="Martin F.M."/>
            <person name="Corradi N."/>
        </authorList>
    </citation>
    <scope>NUCLEOTIDE SEQUENCE [LARGE SCALE GENOMIC DNA]</scope>
    <source>
        <strain evidence="3 7">A5</strain>
    </source>
</reference>
<feature type="transmembrane region" description="Helical" evidence="1">
    <location>
        <begin position="20"/>
        <end position="40"/>
    </location>
</feature>
<reference evidence="6 8" key="3">
    <citation type="submission" date="2017-10" db="EMBL/GenBank/DDBJ databases">
        <title>Extensive intraspecific genome diversity in a model arbuscular mycorrhizal fungus.</title>
        <authorList>
            <person name="Chen E.C.H."/>
            <person name="Morin E."/>
            <person name="Baudet D."/>
            <person name="Noel J."/>
            <person name="Ndikumana S."/>
            <person name="Charron P."/>
            <person name="St-Onge C."/>
            <person name="Giorgi J."/>
            <person name="Grigoriev I.V."/>
            <person name="Roux C."/>
            <person name="Martin F.M."/>
            <person name="Corradi N."/>
        </authorList>
    </citation>
    <scope>NUCLEOTIDE SEQUENCE [LARGE SCALE GENOMIC DNA]</scope>
    <source>
        <strain evidence="4 6">A1</strain>
        <strain evidence="5 8">C2</strain>
    </source>
</reference>
<organism evidence="5 8">
    <name type="scientific">Rhizophagus irregularis</name>
    <dbReference type="NCBI Taxonomy" id="588596"/>
    <lineage>
        <taxon>Eukaryota</taxon>
        <taxon>Fungi</taxon>
        <taxon>Fungi incertae sedis</taxon>
        <taxon>Mucoromycota</taxon>
        <taxon>Glomeromycotina</taxon>
        <taxon>Glomeromycetes</taxon>
        <taxon>Glomerales</taxon>
        <taxon>Glomeraceae</taxon>
        <taxon>Rhizophagus</taxon>
    </lineage>
</organism>
<evidence type="ECO:0000313" key="3">
    <source>
        <dbReference type="EMBL" id="PKC08640.1"/>
    </source>
</evidence>
<evidence type="ECO:0000313" key="7">
    <source>
        <dbReference type="Proteomes" id="UP000232722"/>
    </source>
</evidence>
<dbReference type="Proteomes" id="UP000232688">
    <property type="component" value="Unassembled WGS sequence"/>
</dbReference>
<dbReference type="EMBL" id="LLXH01000028">
    <property type="protein sequence ID" value="PKC75205.1"/>
    <property type="molecule type" value="Genomic_DNA"/>
</dbReference>
<evidence type="ECO:0000313" key="8">
    <source>
        <dbReference type="Proteomes" id="UP000233469"/>
    </source>
</evidence>
<comment type="caution">
    <text evidence="5">The sequence shown here is derived from an EMBL/GenBank/DDBJ whole genome shotgun (WGS) entry which is preliminary data.</text>
</comment>
<dbReference type="VEuPathDB" id="FungiDB:RhiirA1_408074"/>
<dbReference type="VEuPathDB" id="FungiDB:FUN_014466"/>
<evidence type="ECO:0000313" key="5">
    <source>
        <dbReference type="EMBL" id="PKK78414.1"/>
    </source>
</evidence>
<reference evidence="4 6" key="4">
    <citation type="submission" date="2017-10" db="EMBL/GenBank/DDBJ databases">
        <title>Genome analyses suggest a sexual origin of heterokaryosis in a supposedly ancient asexual fungus.</title>
        <authorList>
            <person name="Corradi N."/>
            <person name="Sedzielewska K."/>
            <person name="Noel J."/>
            <person name="Charron P."/>
            <person name="Farinelli L."/>
            <person name="Marton T."/>
            <person name="Kruger M."/>
            <person name="Pelin A."/>
            <person name="Brachmann A."/>
            <person name="Corradi N."/>
        </authorList>
    </citation>
    <scope>NUCLEOTIDE SEQUENCE [LARGE SCALE GENOMIC DNA]</scope>
    <source>
        <strain evidence="4 6">A1</strain>
    </source>
</reference>
<name>A0A2I1E6E0_9GLOM</name>
<dbReference type="EMBL" id="LLXL01000083">
    <property type="protein sequence ID" value="PKK78414.1"/>
    <property type="molecule type" value="Genomic_DNA"/>
</dbReference>
<sequence>MSTRNNSHFDLNMINFLRAVSNLAAAMALIIFAVNLADIVKEVRYIHNANFNIYEIYNDISVPSSNNSNITNIIDRLPRILS</sequence>
<proteinExistence type="predicted"/>
<evidence type="ECO:0000313" key="2">
    <source>
        <dbReference type="EMBL" id="CAB5360134.1"/>
    </source>
</evidence>
<reference evidence="2" key="5">
    <citation type="submission" date="2020-05" db="EMBL/GenBank/DDBJ databases">
        <authorList>
            <person name="Rincon C."/>
            <person name="Sanders R I."/>
            <person name="Robbins C."/>
            <person name="Chaturvedi A."/>
        </authorList>
    </citation>
    <scope>NUCLEOTIDE SEQUENCE</scope>
    <source>
        <strain evidence="2">CHB12</strain>
    </source>
</reference>
<dbReference type="Proteomes" id="UP000232722">
    <property type="component" value="Unassembled WGS sequence"/>
</dbReference>